<name>A0ABN7ARG2_9HEMI</name>
<evidence type="ECO:0000259" key="9">
    <source>
        <dbReference type="Pfam" id="PF23659"/>
    </source>
</evidence>
<dbReference type="Pfam" id="PF23659">
    <property type="entry name" value="UFL1"/>
    <property type="match status" value="1"/>
</dbReference>
<dbReference type="PANTHER" id="PTHR31057">
    <property type="entry name" value="E3 UFM1-PROTEIN LIGASE 1"/>
    <property type="match status" value="1"/>
</dbReference>
<dbReference type="InterPro" id="IPR018611">
    <property type="entry name" value="Ufl1"/>
</dbReference>
<organism evidence="11 12">
    <name type="scientific">Nesidiocoris tenuis</name>
    <dbReference type="NCBI Taxonomy" id="355587"/>
    <lineage>
        <taxon>Eukaryota</taxon>
        <taxon>Metazoa</taxon>
        <taxon>Ecdysozoa</taxon>
        <taxon>Arthropoda</taxon>
        <taxon>Hexapoda</taxon>
        <taxon>Insecta</taxon>
        <taxon>Pterygota</taxon>
        <taxon>Neoptera</taxon>
        <taxon>Paraneoptera</taxon>
        <taxon>Hemiptera</taxon>
        <taxon>Heteroptera</taxon>
        <taxon>Panheteroptera</taxon>
        <taxon>Cimicomorpha</taxon>
        <taxon>Miridae</taxon>
        <taxon>Dicyphina</taxon>
        <taxon>Nesidiocoris</taxon>
    </lineage>
</organism>
<dbReference type="InterPro" id="IPR056761">
    <property type="entry name" value="Ufl1-like_C"/>
</dbReference>
<dbReference type="Proteomes" id="UP001307889">
    <property type="component" value="Chromosome 4"/>
</dbReference>
<feature type="region of interest" description="Disordered" evidence="7">
    <location>
        <begin position="398"/>
        <end position="470"/>
    </location>
</feature>
<comment type="function">
    <text evidence="1">E3 UFM1-protein ligase that mediates ufmylation of target proteins.</text>
</comment>
<evidence type="ECO:0000256" key="1">
    <source>
        <dbReference type="ARBA" id="ARBA00003950"/>
    </source>
</evidence>
<gene>
    <name evidence="11" type="ORF">NTJ_05756</name>
</gene>
<evidence type="ECO:0000256" key="7">
    <source>
        <dbReference type="SAM" id="MobiDB-lite"/>
    </source>
</evidence>
<protein>
    <recommendedName>
        <fullName evidence="3">E3 UFM1-protein ligase 1 homolog</fullName>
    </recommendedName>
    <alternativeName>
        <fullName evidence="6">E3 UFM1-protein transferase 1 homolog</fullName>
    </alternativeName>
</protein>
<dbReference type="InterPro" id="IPR056580">
    <property type="entry name" value="Ufl1_dom"/>
</dbReference>
<dbReference type="PANTHER" id="PTHR31057:SF0">
    <property type="entry name" value="E3 UFM1-PROTEIN LIGASE 1"/>
    <property type="match status" value="1"/>
</dbReference>
<keyword evidence="12" id="KW-1185">Reference proteome</keyword>
<evidence type="ECO:0000256" key="4">
    <source>
        <dbReference type="ARBA" id="ARBA00022679"/>
    </source>
</evidence>
<accession>A0ABN7ARG2</accession>
<evidence type="ECO:0000313" key="11">
    <source>
        <dbReference type="EMBL" id="BES92947.1"/>
    </source>
</evidence>
<keyword evidence="11" id="KW-0436">Ligase</keyword>
<evidence type="ECO:0000256" key="2">
    <source>
        <dbReference type="ARBA" id="ARBA00010789"/>
    </source>
</evidence>
<feature type="domain" description="E3 UFM1-protein ligase 1-like N-terminal" evidence="8">
    <location>
        <begin position="8"/>
        <end position="283"/>
    </location>
</feature>
<proteinExistence type="inferred from homology"/>
<evidence type="ECO:0000256" key="6">
    <source>
        <dbReference type="ARBA" id="ARBA00030452"/>
    </source>
</evidence>
<dbReference type="GO" id="GO:0016874">
    <property type="term" value="F:ligase activity"/>
    <property type="evidence" value="ECO:0007669"/>
    <property type="project" value="UniProtKB-KW"/>
</dbReference>
<dbReference type="InterPro" id="IPR056579">
    <property type="entry name" value="Ufl1_N"/>
</dbReference>
<dbReference type="Pfam" id="PF09743">
    <property type="entry name" value="E3_UFM1_ligase"/>
    <property type="match status" value="1"/>
</dbReference>
<evidence type="ECO:0000259" key="8">
    <source>
        <dbReference type="Pfam" id="PF09743"/>
    </source>
</evidence>
<feature type="domain" description="E3 UFM1-protein ligase-like C-terminal" evidence="10">
    <location>
        <begin position="668"/>
        <end position="771"/>
    </location>
</feature>
<feature type="compositionally biased region" description="Basic and acidic residues" evidence="7">
    <location>
        <begin position="400"/>
        <end position="420"/>
    </location>
</feature>
<keyword evidence="5" id="KW-0833">Ubl conjugation pathway</keyword>
<keyword evidence="4" id="KW-0808">Transferase</keyword>
<dbReference type="Pfam" id="PF25870">
    <property type="entry name" value="WHD_UFL1_5th"/>
    <property type="match status" value="1"/>
</dbReference>
<evidence type="ECO:0000259" key="10">
    <source>
        <dbReference type="Pfam" id="PF25041"/>
    </source>
</evidence>
<comment type="similarity">
    <text evidence="2">Belongs to the UFL1 family.</text>
</comment>
<dbReference type="EMBL" id="AP028912">
    <property type="protein sequence ID" value="BES92947.1"/>
    <property type="molecule type" value="Genomic_DNA"/>
</dbReference>
<evidence type="ECO:0000256" key="3">
    <source>
        <dbReference type="ARBA" id="ARBA00014160"/>
    </source>
</evidence>
<sequence>MAVAAWDEVKRLAADFQRAQLTTTTQTLSERNCIEVINKLIESNLLDVIFTTDGKECITPQYLVKEIKDELYVNGGRINLVELSKTLKVDLSHVSARIPEVEKSEAGCTIILGQLINRTYQQTIAEEINDSLQRLGQITISELTKTYDLPGEFLLSVVEKNLGKSIHGKQDKSDSRIFYTEAFVERNMCILRGALRAITQPIQVNVLASLTELQDRDFFFAFDSLMEAKEACGHLTGRQSNSLFIPQIYTKQQTEWVENFYRQNGYLEYDALSRQGISDPVSFVRRHFGSDGMLELPSCVVGPQLISQVEAAVQEILLTGSSLDVTMLLPSVFEPSDVNVVLEEILKKIKPKVNPHVFCDSVLVTDPYLQELTKPFLSGGILKRKAEEAVTSGAYVQSQYEKKGKTSNKEDFDSKTDKRDERRKKAASGKLGGGTQGRETKTKSTKKKYAAGKGRGDQLDSDSDNEETTMKVSLPGKLELITLKEIEKELSINEAFQELADIDGLANEVARHLYPLLNKQGTQLAAEIFERTLVSSAGDRRKAHGNLQEQVDNWMMELRLADRGIKQFPNEDTRTKLTIYLLKSTGADLLNTLVVYAAEDSASNASVKDMTPQDRAKLLGQLNGDVKEALTGLNKLLSSSSVEDFIAAIEPALSAVGLLSRKADKKKERQFMLAKREQLLTEVGRCDNPALLLHAGVLLIFQTATQSLLNASGKFVPTILTFLRPHLTPAQHELLHKFQDLVLKLLTAGEDADAENNYKSQLNEMMPIVKEEMSNYRKPSGEKNSSEK</sequence>
<reference evidence="11 12" key="1">
    <citation type="submission" date="2023-09" db="EMBL/GenBank/DDBJ databases">
        <title>Nesidiocoris tenuis whole genome shotgun sequence.</title>
        <authorList>
            <person name="Shibata T."/>
            <person name="Shimoda M."/>
            <person name="Kobayashi T."/>
            <person name="Uehara T."/>
        </authorList>
    </citation>
    <scope>NUCLEOTIDE SEQUENCE [LARGE SCALE GENOMIC DNA]</scope>
    <source>
        <strain evidence="11 12">Japan</strain>
    </source>
</reference>
<evidence type="ECO:0000256" key="5">
    <source>
        <dbReference type="ARBA" id="ARBA00022786"/>
    </source>
</evidence>
<feature type="domain" description="E3 UFM1-protein ligase 1-like" evidence="9">
    <location>
        <begin position="544"/>
        <end position="662"/>
    </location>
</feature>
<dbReference type="Pfam" id="PF25041">
    <property type="entry name" value="UFL1_C"/>
    <property type="match status" value="1"/>
</dbReference>
<evidence type="ECO:0000313" key="12">
    <source>
        <dbReference type="Proteomes" id="UP001307889"/>
    </source>
</evidence>